<keyword evidence="1" id="KW-0175">Coiled coil</keyword>
<gene>
    <name evidence="4" type="ORF">LTR36_006338</name>
</gene>
<feature type="compositionally biased region" description="Basic and acidic residues" evidence="2">
    <location>
        <begin position="354"/>
        <end position="391"/>
    </location>
</feature>
<sequence length="441" mass="47813">MPKRKRDGSADVDAGDAALGAQQQRIQYKLKQGTVKLGHAFKIAKGFERQKLGRRKKSAVTEKVEKDVQRIDAEIAALKTLDNAKCAQHHLYKTLSKIKAVVESPKLPAAVAKPTALSTDVAALNVHARLCNSNPVKEALPAVLADVQQALGVPVSEGGKGRKQRLRAKDYADVPIDGTGKGAGKDKARPIPRQDHVESDASHDEGDGGVPLDTDGSEDDLEQLNERLASSEDDGGSEDEIDVETLERQLASEGIRTAHPAQARKIYDHAADLSLSDNGSPTASPSPEPQKAPAPKKSSFLPSLTMGGYISGSGSDIDDDIDVAPKKNRRGQRARQQLWEKKFGTKAKHLQNQKPERNEGWDPKRGATDRSERSGERSRKPRDKPFGDRRPTAANAQPIDEAKIKHRDDSGPIHPSWEAAKKAKEAKAAPVAFQGKKITFD</sequence>
<keyword evidence="5" id="KW-1185">Reference proteome</keyword>
<feature type="region of interest" description="Disordered" evidence="2">
    <location>
        <begin position="267"/>
        <end position="441"/>
    </location>
</feature>
<dbReference type="PANTHER" id="PTHR23325:SF1">
    <property type="entry name" value="SERUM RESPONSE FACTOR-BINDING PROTEIN 1"/>
    <property type="match status" value="1"/>
</dbReference>
<comment type="caution">
    <text evidence="4">The sequence shown here is derived from an EMBL/GenBank/DDBJ whole genome shotgun (WGS) entry which is preliminary data.</text>
</comment>
<dbReference type="GO" id="GO:0030490">
    <property type="term" value="P:maturation of SSU-rRNA"/>
    <property type="evidence" value="ECO:0007669"/>
    <property type="project" value="TreeGrafter"/>
</dbReference>
<evidence type="ECO:0000256" key="1">
    <source>
        <dbReference type="ARBA" id="ARBA00023054"/>
    </source>
</evidence>
<evidence type="ECO:0000313" key="5">
    <source>
        <dbReference type="Proteomes" id="UP001324427"/>
    </source>
</evidence>
<feature type="compositionally biased region" description="Basic and acidic residues" evidence="2">
    <location>
        <begin position="400"/>
        <end position="411"/>
    </location>
</feature>
<protein>
    <recommendedName>
        <fullName evidence="3">Bud22 domain-containing protein</fullName>
    </recommendedName>
</protein>
<evidence type="ECO:0000259" key="3">
    <source>
        <dbReference type="Pfam" id="PF09073"/>
    </source>
</evidence>
<dbReference type="InterPro" id="IPR015158">
    <property type="entry name" value="Bud22_dom"/>
</dbReference>
<proteinExistence type="predicted"/>
<evidence type="ECO:0000313" key="4">
    <source>
        <dbReference type="EMBL" id="KAK4549341.1"/>
    </source>
</evidence>
<dbReference type="Proteomes" id="UP001324427">
    <property type="component" value="Unassembled WGS sequence"/>
</dbReference>
<name>A0AAV9JUL2_9PEZI</name>
<feature type="compositionally biased region" description="Acidic residues" evidence="2">
    <location>
        <begin position="231"/>
        <end position="243"/>
    </location>
</feature>
<reference evidence="4 5" key="1">
    <citation type="submission" date="2021-11" db="EMBL/GenBank/DDBJ databases">
        <title>Black yeast isolated from Biological Soil Crust.</title>
        <authorList>
            <person name="Kurbessoian T."/>
        </authorList>
    </citation>
    <scope>NUCLEOTIDE SEQUENCE [LARGE SCALE GENOMIC DNA]</scope>
    <source>
        <strain evidence="4 5">CCFEE 5522</strain>
    </source>
</reference>
<feature type="domain" description="Bud22" evidence="3">
    <location>
        <begin position="31"/>
        <end position="441"/>
    </location>
</feature>
<dbReference type="PANTHER" id="PTHR23325">
    <property type="entry name" value="SERUM RESPONSE FACTOR-BINDING"/>
    <property type="match status" value="1"/>
</dbReference>
<dbReference type="EMBL" id="JAVFHQ010000004">
    <property type="protein sequence ID" value="KAK4549341.1"/>
    <property type="molecule type" value="Genomic_DNA"/>
</dbReference>
<dbReference type="AlphaFoldDB" id="A0AAV9JUL2"/>
<organism evidence="4 5">
    <name type="scientific">Oleoguttula mirabilis</name>
    <dbReference type="NCBI Taxonomy" id="1507867"/>
    <lineage>
        <taxon>Eukaryota</taxon>
        <taxon>Fungi</taxon>
        <taxon>Dikarya</taxon>
        <taxon>Ascomycota</taxon>
        <taxon>Pezizomycotina</taxon>
        <taxon>Dothideomycetes</taxon>
        <taxon>Dothideomycetidae</taxon>
        <taxon>Mycosphaerellales</taxon>
        <taxon>Teratosphaeriaceae</taxon>
        <taxon>Oleoguttula</taxon>
    </lineage>
</organism>
<dbReference type="GO" id="GO:0005634">
    <property type="term" value="C:nucleus"/>
    <property type="evidence" value="ECO:0007669"/>
    <property type="project" value="TreeGrafter"/>
</dbReference>
<feature type="compositionally biased region" description="Basic and acidic residues" evidence="2">
    <location>
        <begin position="183"/>
        <end position="206"/>
    </location>
</feature>
<feature type="region of interest" description="Disordered" evidence="2">
    <location>
        <begin position="155"/>
        <end position="243"/>
    </location>
</feature>
<dbReference type="Pfam" id="PF09073">
    <property type="entry name" value="BUD22"/>
    <property type="match status" value="1"/>
</dbReference>
<accession>A0AAV9JUL2</accession>
<dbReference type="InterPro" id="IPR037393">
    <property type="entry name" value="Bud22/SRFB1"/>
</dbReference>
<evidence type="ECO:0000256" key="2">
    <source>
        <dbReference type="SAM" id="MobiDB-lite"/>
    </source>
</evidence>
<dbReference type="GO" id="GO:0030686">
    <property type="term" value="C:90S preribosome"/>
    <property type="evidence" value="ECO:0007669"/>
    <property type="project" value="TreeGrafter"/>
</dbReference>